<evidence type="ECO:0000256" key="9">
    <source>
        <dbReference type="ARBA" id="ARBA00022777"/>
    </source>
</evidence>
<dbReference type="SMART" id="SM00091">
    <property type="entry name" value="PAS"/>
    <property type="match status" value="1"/>
</dbReference>
<dbReference type="InterPro" id="IPR003594">
    <property type="entry name" value="HATPase_dom"/>
</dbReference>
<dbReference type="InterPro" id="IPR013767">
    <property type="entry name" value="PAS_fold"/>
</dbReference>
<comment type="catalytic activity">
    <reaction evidence="1">
        <text>ATP + protein L-histidine = ADP + protein N-phospho-L-histidine.</text>
        <dbReference type="EC" id="2.7.13.3"/>
    </reaction>
</comment>
<dbReference type="EC" id="2.7.13.3" evidence="4"/>
<evidence type="ECO:0000313" key="15">
    <source>
        <dbReference type="EMBL" id="PJC22677.1"/>
    </source>
</evidence>
<evidence type="ECO:0000256" key="2">
    <source>
        <dbReference type="ARBA" id="ARBA00004236"/>
    </source>
</evidence>
<proteinExistence type="predicted"/>
<organism evidence="15 16">
    <name type="scientific">candidate division WWE3 bacterium CG_4_9_14_0_2_um_filter_48_10</name>
    <dbReference type="NCBI Taxonomy" id="1975078"/>
    <lineage>
        <taxon>Bacteria</taxon>
        <taxon>Katanobacteria</taxon>
    </lineage>
</organism>
<dbReference type="SUPFAM" id="SSF55874">
    <property type="entry name" value="ATPase domain of HSP90 chaperone/DNA topoisomerase II/histidine kinase"/>
    <property type="match status" value="1"/>
</dbReference>
<evidence type="ECO:0000313" key="16">
    <source>
        <dbReference type="Proteomes" id="UP000228781"/>
    </source>
</evidence>
<dbReference type="GO" id="GO:0006355">
    <property type="term" value="P:regulation of DNA-templated transcription"/>
    <property type="evidence" value="ECO:0007669"/>
    <property type="project" value="InterPro"/>
</dbReference>
<feature type="domain" description="PAS" evidence="14">
    <location>
        <begin position="187"/>
        <end position="241"/>
    </location>
</feature>
<dbReference type="InterPro" id="IPR036097">
    <property type="entry name" value="HisK_dim/P_sf"/>
</dbReference>
<dbReference type="GO" id="GO:0000155">
    <property type="term" value="F:phosphorelay sensor kinase activity"/>
    <property type="evidence" value="ECO:0007669"/>
    <property type="project" value="InterPro"/>
</dbReference>
<dbReference type="GO" id="GO:0005886">
    <property type="term" value="C:plasma membrane"/>
    <property type="evidence" value="ECO:0007669"/>
    <property type="project" value="UniProtKB-SubCell"/>
</dbReference>
<dbReference type="InterPro" id="IPR003661">
    <property type="entry name" value="HisK_dim/P_dom"/>
</dbReference>
<keyword evidence="6" id="KW-0597">Phosphoprotein</keyword>
<dbReference type="Pfam" id="PF02518">
    <property type="entry name" value="HATPase_c"/>
    <property type="match status" value="1"/>
</dbReference>
<reference evidence="16" key="1">
    <citation type="submission" date="2017-09" db="EMBL/GenBank/DDBJ databases">
        <title>Depth-based differentiation of microbial function through sediment-hosted aquifers and enrichment of novel symbionts in the deep terrestrial subsurface.</title>
        <authorList>
            <person name="Probst A.J."/>
            <person name="Ladd B."/>
            <person name="Jarett J.K."/>
            <person name="Geller-Mcgrath D.E."/>
            <person name="Sieber C.M.K."/>
            <person name="Emerson J.B."/>
            <person name="Anantharaman K."/>
            <person name="Thomas B.C."/>
            <person name="Malmstrom R."/>
            <person name="Stieglmeier M."/>
            <person name="Klingl A."/>
            <person name="Woyke T."/>
            <person name="Ryan C.M."/>
            <person name="Banfield J.F."/>
        </authorList>
    </citation>
    <scope>NUCLEOTIDE SEQUENCE [LARGE SCALE GENOMIC DNA]</scope>
</reference>
<dbReference type="InterPro" id="IPR050736">
    <property type="entry name" value="Sensor_HK_Regulatory"/>
</dbReference>
<evidence type="ECO:0000259" key="14">
    <source>
        <dbReference type="PROSITE" id="PS50112"/>
    </source>
</evidence>
<dbReference type="EMBL" id="PFSK01000027">
    <property type="protein sequence ID" value="PJC22677.1"/>
    <property type="molecule type" value="Genomic_DNA"/>
</dbReference>
<dbReference type="InterPro" id="IPR004358">
    <property type="entry name" value="Sig_transdc_His_kin-like_C"/>
</dbReference>
<keyword evidence="11" id="KW-0902">Two-component regulatory system</keyword>
<evidence type="ECO:0000256" key="3">
    <source>
        <dbReference type="ARBA" id="ARBA00004314"/>
    </source>
</evidence>
<dbReference type="AlphaFoldDB" id="A0A2M8EJ13"/>
<keyword evidence="7" id="KW-0808">Transferase</keyword>
<dbReference type="SMART" id="SM00388">
    <property type="entry name" value="HisKA"/>
    <property type="match status" value="1"/>
</dbReference>
<dbReference type="SMART" id="SM00387">
    <property type="entry name" value="HATPase_c"/>
    <property type="match status" value="1"/>
</dbReference>
<evidence type="ECO:0000256" key="5">
    <source>
        <dbReference type="ARBA" id="ARBA00022475"/>
    </source>
</evidence>
<feature type="domain" description="Histidine kinase" evidence="13">
    <location>
        <begin position="328"/>
        <end position="545"/>
    </location>
</feature>
<sequence length="548" mass="61318">MEEDSHLANLYKSVSSLKGILNYETLAEVIPLSLYESFGFERTFLFLPQLEGLKYAASYLTSPAEGEARPRRPTEKLPPSLKDLTIKVDRNPQLKQAFREKKTFRQINPQKTFTKEKDLQNLAKTLDLESAIFIPLVLADEDLGLILVEEGKGEKLEEDILAILDTFGDSAALALENAHLYGETLKTSENYRTILEQMGDGVLMIEPNHQISFYNEEARKTLGFSEEELLGKEEHRVLNIFDLKGKRLCGEQECLIANMAKSGLPAGKAGVFSGEVFMETADKGRLPAFLHTRTICNVKGEVVGTVLIFREITKELELERTRREFVAMASHELRTPLTGVKGFLDMVLEGDAGKINPQVRTYLEDAYESTERMVRLVEDLLSASRVERGKIEFKLQNIDLLAVASEVVTDLSEAAKRKGLKLEIVPLRPSQVQADPDKLREILINLVGNAIKFTDEGEIMISFQTEKGKLITSVKDTGIGIAKKDQPHIFKRFYTVETTLARERHGTGLGLYISKQLVEGMGGEIWLESELGKGSTFSFSLPLAKGKK</sequence>
<gene>
    <name evidence="15" type="ORF">CO059_02050</name>
</gene>
<dbReference type="NCBIfam" id="TIGR00229">
    <property type="entry name" value="sensory_box"/>
    <property type="match status" value="1"/>
</dbReference>
<dbReference type="InterPro" id="IPR003018">
    <property type="entry name" value="GAF"/>
</dbReference>
<dbReference type="Pfam" id="PF13492">
    <property type="entry name" value="GAF_3"/>
    <property type="match status" value="1"/>
</dbReference>
<evidence type="ECO:0000256" key="7">
    <source>
        <dbReference type="ARBA" id="ARBA00022679"/>
    </source>
</evidence>
<dbReference type="GO" id="GO:0005524">
    <property type="term" value="F:ATP binding"/>
    <property type="evidence" value="ECO:0007669"/>
    <property type="project" value="UniProtKB-KW"/>
</dbReference>
<dbReference type="InterPro" id="IPR036890">
    <property type="entry name" value="HATPase_C_sf"/>
</dbReference>
<dbReference type="PROSITE" id="PS50112">
    <property type="entry name" value="PAS"/>
    <property type="match status" value="1"/>
</dbReference>
<dbReference type="PANTHER" id="PTHR43711">
    <property type="entry name" value="TWO-COMPONENT HISTIDINE KINASE"/>
    <property type="match status" value="1"/>
</dbReference>
<accession>A0A2M8EJ13</accession>
<evidence type="ECO:0000256" key="4">
    <source>
        <dbReference type="ARBA" id="ARBA00012438"/>
    </source>
</evidence>
<evidence type="ECO:0000256" key="6">
    <source>
        <dbReference type="ARBA" id="ARBA00022553"/>
    </source>
</evidence>
<dbReference type="InterPro" id="IPR035965">
    <property type="entry name" value="PAS-like_dom_sf"/>
</dbReference>
<name>A0A2M8EJ13_UNCKA</name>
<dbReference type="CDD" id="cd00130">
    <property type="entry name" value="PAS"/>
    <property type="match status" value="1"/>
</dbReference>
<keyword evidence="9" id="KW-0418">Kinase</keyword>
<dbReference type="Gene3D" id="3.30.450.20">
    <property type="entry name" value="PAS domain"/>
    <property type="match status" value="1"/>
</dbReference>
<dbReference type="InterPro" id="IPR000014">
    <property type="entry name" value="PAS"/>
</dbReference>
<dbReference type="SUPFAM" id="SSF55781">
    <property type="entry name" value="GAF domain-like"/>
    <property type="match status" value="1"/>
</dbReference>
<keyword evidence="12" id="KW-0472">Membrane</keyword>
<comment type="subcellular location">
    <subcellularLocation>
        <location evidence="2">Cell membrane</location>
    </subcellularLocation>
    <subcellularLocation>
        <location evidence="3">Membrane raft</location>
        <topology evidence="3">Multi-pass membrane protein</topology>
    </subcellularLocation>
</comment>
<evidence type="ECO:0000256" key="10">
    <source>
        <dbReference type="ARBA" id="ARBA00022840"/>
    </source>
</evidence>
<dbReference type="Gene3D" id="3.30.450.40">
    <property type="match status" value="1"/>
</dbReference>
<dbReference type="CDD" id="cd16922">
    <property type="entry name" value="HATPase_EvgS-ArcB-TorS-like"/>
    <property type="match status" value="1"/>
</dbReference>
<dbReference type="InterPro" id="IPR005467">
    <property type="entry name" value="His_kinase_dom"/>
</dbReference>
<protein>
    <recommendedName>
        <fullName evidence="4">histidine kinase</fullName>
        <ecNumber evidence="4">2.7.13.3</ecNumber>
    </recommendedName>
</protein>
<dbReference type="PRINTS" id="PR00344">
    <property type="entry name" value="BCTRLSENSOR"/>
</dbReference>
<evidence type="ECO:0000256" key="12">
    <source>
        <dbReference type="ARBA" id="ARBA00023136"/>
    </source>
</evidence>
<dbReference type="Pfam" id="PF00989">
    <property type="entry name" value="PAS"/>
    <property type="match status" value="1"/>
</dbReference>
<keyword evidence="8" id="KW-0547">Nucleotide-binding</keyword>
<dbReference type="FunFam" id="3.30.565.10:FF:000023">
    <property type="entry name" value="PAS domain-containing sensor histidine kinase"/>
    <property type="match status" value="1"/>
</dbReference>
<dbReference type="GO" id="GO:0045121">
    <property type="term" value="C:membrane raft"/>
    <property type="evidence" value="ECO:0007669"/>
    <property type="project" value="UniProtKB-SubCell"/>
</dbReference>
<dbReference type="Proteomes" id="UP000228781">
    <property type="component" value="Unassembled WGS sequence"/>
</dbReference>
<dbReference type="Gene3D" id="1.10.287.130">
    <property type="match status" value="1"/>
</dbReference>
<dbReference type="InterPro" id="IPR029016">
    <property type="entry name" value="GAF-like_dom_sf"/>
</dbReference>
<evidence type="ECO:0000256" key="8">
    <source>
        <dbReference type="ARBA" id="ARBA00022741"/>
    </source>
</evidence>
<dbReference type="PANTHER" id="PTHR43711:SF1">
    <property type="entry name" value="HISTIDINE KINASE 1"/>
    <property type="match status" value="1"/>
</dbReference>
<evidence type="ECO:0000256" key="11">
    <source>
        <dbReference type="ARBA" id="ARBA00023012"/>
    </source>
</evidence>
<keyword evidence="10" id="KW-0067">ATP-binding</keyword>
<keyword evidence="5" id="KW-1003">Cell membrane</keyword>
<evidence type="ECO:0000256" key="1">
    <source>
        <dbReference type="ARBA" id="ARBA00000085"/>
    </source>
</evidence>
<dbReference type="Gene3D" id="3.30.565.10">
    <property type="entry name" value="Histidine kinase-like ATPase, C-terminal domain"/>
    <property type="match status" value="1"/>
</dbReference>
<dbReference type="CDD" id="cd00082">
    <property type="entry name" value="HisKA"/>
    <property type="match status" value="1"/>
</dbReference>
<dbReference type="PROSITE" id="PS50109">
    <property type="entry name" value="HIS_KIN"/>
    <property type="match status" value="1"/>
</dbReference>
<dbReference type="Pfam" id="PF00512">
    <property type="entry name" value="HisKA"/>
    <property type="match status" value="1"/>
</dbReference>
<dbReference type="SUPFAM" id="SSF55785">
    <property type="entry name" value="PYP-like sensor domain (PAS domain)"/>
    <property type="match status" value="1"/>
</dbReference>
<dbReference type="FunFam" id="1.10.287.130:FF:000001">
    <property type="entry name" value="Two-component sensor histidine kinase"/>
    <property type="match status" value="1"/>
</dbReference>
<dbReference type="SUPFAM" id="SSF47384">
    <property type="entry name" value="Homodimeric domain of signal transducing histidine kinase"/>
    <property type="match status" value="1"/>
</dbReference>
<evidence type="ECO:0000259" key="13">
    <source>
        <dbReference type="PROSITE" id="PS50109"/>
    </source>
</evidence>
<comment type="caution">
    <text evidence="15">The sequence shown here is derived from an EMBL/GenBank/DDBJ whole genome shotgun (WGS) entry which is preliminary data.</text>
</comment>